<dbReference type="InterPro" id="IPR026907">
    <property type="entry name" value="GCIP-like"/>
</dbReference>
<protein>
    <submittedName>
        <fullName evidence="1">Uncharacterized protein</fullName>
    </submittedName>
</protein>
<proteinExistence type="predicted"/>
<dbReference type="SMR" id="A0A2G3AF99"/>
<comment type="caution">
    <text evidence="1">The sequence shown here is derived from an EMBL/GenBank/DDBJ whole genome shotgun (WGS) entry which is preliminary data.</text>
</comment>
<dbReference type="AlphaFoldDB" id="A0A2G3AF99"/>
<dbReference type="PANTHER" id="PTHR15492:SF1">
    <property type="entry name" value="CYCLIN-D1-BINDING PROTEIN 1"/>
    <property type="match status" value="1"/>
</dbReference>
<dbReference type="EMBL" id="AYRZ02000001">
    <property type="protein sequence ID" value="PHT92858.1"/>
    <property type="molecule type" value="Genomic_DNA"/>
</dbReference>
<dbReference type="STRING" id="4072.A0A2G3AF99"/>
<organism evidence="1 2">
    <name type="scientific">Capsicum annuum</name>
    <name type="common">Capsicum pepper</name>
    <dbReference type="NCBI Taxonomy" id="4072"/>
    <lineage>
        <taxon>Eukaryota</taxon>
        <taxon>Viridiplantae</taxon>
        <taxon>Streptophyta</taxon>
        <taxon>Embryophyta</taxon>
        <taxon>Tracheophyta</taxon>
        <taxon>Spermatophyta</taxon>
        <taxon>Magnoliopsida</taxon>
        <taxon>eudicotyledons</taxon>
        <taxon>Gunneridae</taxon>
        <taxon>Pentapetalae</taxon>
        <taxon>asterids</taxon>
        <taxon>lamiids</taxon>
        <taxon>Solanales</taxon>
        <taxon>Solanaceae</taxon>
        <taxon>Solanoideae</taxon>
        <taxon>Capsiceae</taxon>
        <taxon>Capsicum</taxon>
    </lineage>
</organism>
<dbReference type="PANTHER" id="PTHR15492">
    <property type="entry name" value="CYCLIN D1-BINDING PROTEIN 1"/>
    <property type="match status" value="1"/>
</dbReference>
<accession>A0A2G3AF99</accession>
<reference evidence="1 2" key="1">
    <citation type="journal article" date="2014" name="Nat. Genet.">
        <title>Genome sequence of the hot pepper provides insights into the evolution of pungency in Capsicum species.</title>
        <authorList>
            <person name="Kim S."/>
            <person name="Park M."/>
            <person name="Yeom S.I."/>
            <person name="Kim Y.M."/>
            <person name="Lee J.M."/>
            <person name="Lee H.A."/>
            <person name="Seo E."/>
            <person name="Choi J."/>
            <person name="Cheong K."/>
            <person name="Kim K.T."/>
            <person name="Jung K."/>
            <person name="Lee G.W."/>
            <person name="Oh S.K."/>
            <person name="Bae C."/>
            <person name="Kim S.B."/>
            <person name="Lee H.Y."/>
            <person name="Kim S.Y."/>
            <person name="Kim M.S."/>
            <person name="Kang B.C."/>
            <person name="Jo Y.D."/>
            <person name="Yang H.B."/>
            <person name="Jeong H.J."/>
            <person name="Kang W.H."/>
            <person name="Kwon J.K."/>
            <person name="Shin C."/>
            <person name="Lim J.Y."/>
            <person name="Park J.H."/>
            <person name="Huh J.H."/>
            <person name="Kim J.S."/>
            <person name="Kim B.D."/>
            <person name="Cohen O."/>
            <person name="Paran I."/>
            <person name="Suh M.C."/>
            <person name="Lee S.B."/>
            <person name="Kim Y.K."/>
            <person name="Shin Y."/>
            <person name="Noh S.J."/>
            <person name="Park J."/>
            <person name="Seo Y.S."/>
            <person name="Kwon S.Y."/>
            <person name="Kim H.A."/>
            <person name="Park J.M."/>
            <person name="Kim H.J."/>
            <person name="Choi S.B."/>
            <person name="Bosland P.W."/>
            <person name="Reeves G."/>
            <person name="Jo S.H."/>
            <person name="Lee B.W."/>
            <person name="Cho H.T."/>
            <person name="Choi H.S."/>
            <person name="Lee M.S."/>
            <person name="Yu Y."/>
            <person name="Do Choi Y."/>
            <person name="Park B.S."/>
            <person name="van Deynze A."/>
            <person name="Ashrafi H."/>
            <person name="Hill T."/>
            <person name="Kim W.T."/>
            <person name="Pai H.S."/>
            <person name="Ahn H.K."/>
            <person name="Yeam I."/>
            <person name="Giovannoni J.J."/>
            <person name="Rose J.K."/>
            <person name="Sorensen I."/>
            <person name="Lee S.J."/>
            <person name="Kim R.W."/>
            <person name="Choi I.Y."/>
            <person name="Choi B.S."/>
            <person name="Lim J.S."/>
            <person name="Lee Y.H."/>
            <person name="Choi D."/>
        </authorList>
    </citation>
    <scope>NUCLEOTIDE SEQUENCE [LARGE SCALE GENOMIC DNA]</scope>
    <source>
        <strain evidence="2">cv. CM334</strain>
    </source>
</reference>
<keyword evidence="2" id="KW-1185">Reference proteome</keyword>
<dbReference type="Proteomes" id="UP000222542">
    <property type="component" value="Unassembled WGS sequence"/>
</dbReference>
<evidence type="ECO:0000313" key="2">
    <source>
        <dbReference type="Proteomes" id="UP000222542"/>
    </source>
</evidence>
<sequence>MISFAGDLGNDLLPEEMKIAYLTADVVSATLVVIKEVIRSITSLLNQESSADTATFAAIEKISSSTDDILVELEKLEGCSEDFGKVYSGLRSSLKQLKAELDQSDAIDTVAKIENLVIL</sequence>
<reference evidence="1 2" key="2">
    <citation type="journal article" date="2017" name="Genome Biol.">
        <title>New reference genome sequences of hot pepper reveal the massive evolution of plant disease-resistance genes by retroduplication.</title>
        <authorList>
            <person name="Kim S."/>
            <person name="Park J."/>
            <person name="Yeom S.I."/>
            <person name="Kim Y.M."/>
            <person name="Seo E."/>
            <person name="Kim K.T."/>
            <person name="Kim M.S."/>
            <person name="Lee J.M."/>
            <person name="Cheong K."/>
            <person name="Shin H.S."/>
            <person name="Kim S.B."/>
            <person name="Han K."/>
            <person name="Lee J."/>
            <person name="Park M."/>
            <person name="Lee H.A."/>
            <person name="Lee H.Y."/>
            <person name="Lee Y."/>
            <person name="Oh S."/>
            <person name="Lee J.H."/>
            <person name="Choi E."/>
            <person name="Choi E."/>
            <person name="Lee S.E."/>
            <person name="Jeon J."/>
            <person name="Kim H."/>
            <person name="Choi G."/>
            <person name="Song H."/>
            <person name="Lee J."/>
            <person name="Lee S.C."/>
            <person name="Kwon J.K."/>
            <person name="Lee H.Y."/>
            <person name="Koo N."/>
            <person name="Hong Y."/>
            <person name="Kim R.W."/>
            <person name="Kang W.H."/>
            <person name="Huh J.H."/>
            <person name="Kang B.C."/>
            <person name="Yang T.J."/>
            <person name="Lee Y.H."/>
            <person name="Bennetzen J.L."/>
            <person name="Choi D."/>
        </authorList>
    </citation>
    <scope>NUCLEOTIDE SEQUENCE [LARGE SCALE GENOMIC DNA]</scope>
    <source>
        <strain evidence="2">cv. CM334</strain>
    </source>
</reference>
<gene>
    <name evidence="1" type="ORF">T459_00740</name>
</gene>
<name>A0A2G3AF99_CAPAN</name>
<evidence type="ECO:0000313" key="1">
    <source>
        <dbReference type="EMBL" id="PHT92858.1"/>
    </source>
</evidence>
<dbReference type="Gramene" id="PHT92858">
    <property type="protein sequence ID" value="PHT92858"/>
    <property type="gene ID" value="T459_00740"/>
</dbReference>